<feature type="domain" description="Calcineurin-like phosphoesterase" evidence="1">
    <location>
        <begin position="55"/>
        <end position="272"/>
    </location>
</feature>
<evidence type="ECO:0000313" key="3">
    <source>
        <dbReference type="Proteomes" id="UP000271241"/>
    </source>
</evidence>
<dbReference type="SUPFAM" id="SSF56300">
    <property type="entry name" value="Metallo-dependent phosphatases"/>
    <property type="match status" value="1"/>
</dbReference>
<sequence length="326" mass="36236">MLIGDDGGARPLNGHLFRARCWDANRVNYYVNYAPKHEDPNSQTFRKTSELAKRRIVAVGDLHGDMDSALSVLRMARVIDNSGRWSGGSNTVLVQTGNIIDYGPDTKDLLTFFAQLVQEANRAGGRVIQLLGNHEIMNMAHDLRFVRERSDEFLSPESRATTFSSTGYLGFRLSNLPVVRQINDTVFVHGGITLRWADNDIQVINQYAKAQLDSYIKRKDTGTAARYPFVLDESSPIHYDGYLEDPERVACEALQRVLLAMGVKRMVVGHTLQESGKIYSRCNGRLLAINTGISRAIQGKHSALEILPGNSINAIYPSGLDNLANL</sequence>
<accession>A0A4P9XIE5</accession>
<dbReference type="OrthoDB" id="5976022at2759"/>
<dbReference type="EMBL" id="KZ993123">
    <property type="protein sequence ID" value="RKP05463.1"/>
    <property type="molecule type" value="Genomic_DNA"/>
</dbReference>
<dbReference type="PANTHER" id="PTHR46546">
    <property type="entry name" value="SHEWANELLA-LIKE PROTEIN PHOSPHATASE 1"/>
    <property type="match status" value="1"/>
</dbReference>
<organism evidence="2 3">
    <name type="scientific">Thamnocephalis sphaerospora</name>
    <dbReference type="NCBI Taxonomy" id="78915"/>
    <lineage>
        <taxon>Eukaryota</taxon>
        <taxon>Fungi</taxon>
        <taxon>Fungi incertae sedis</taxon>
        <taxon>Zoopagomycota</taxon>
        <taxon>Zoopagomycotina</taxon>
        <taxon>Zoopagomycetes</taxon>
        <taxon>Zoopagales</taxon>
        <taxon>Sigmoideomycetaceae</taxon>
        <taxon>Thamnocephalis</taxon>
    </lineage>
</organism>
<dbReference type="GO" id="GO:0016787">
    <property type="term" value="F:hydrolase activity"/>
    <property type="evidence" value="ECO:0007669"/>
    <property type="project" value="InterPro"/>
</dbReference>
<dbReference type="Pfam" id="PF00149">
    <property type="entry name" value="Metallophos"/>
    <property type="match status" value="1"/>
</dbReference>
<dbReference type="InterPro" id="IPR029052">
    <property type="entry name" value="Metallo-depent_PP-like"/>
</dbReference>
<dbReference type="AlphaFoldDB" id="A0A4P9XIE5"/>
<keyword evidence="3" id="KW-1185">Reference proteome</keyword>
<evidence type="ECO:0000313" key="2">
    <source>
        <dbReference type="EMBL" id="RKP05463.1"/>
    </source>
</evidence>
<dbReference type="Gene3D" id="3.60.21.10">
    <property type="match status" value="1"/>
</dbReference>
<dbReference type="InterPro" id="IPR004843">
    <property type="entry name" value="Calcineurin-like_PHP"/>
</dbReference>
<dbReference type="Proteomes" id="UP000271241">
    <property type="component" value="Unassembled WGS sequence"/>
</dbReference>
<dbReference type="STRING" id="78915.A0A4P9XIE5"/>
<proteinExistence type="predicted"/>
<protein>
    <submittedName>
        <fullName evidence="2">Metallo-dependent phosphatase-like protein</fullName>
    </submittedName>
</protein>
<gene>
    <name evidence="2" type="ORF">THASP1DRAFT_19774</name>
</gene>
<evidence type="ECO:0000259" key="1">
    <source>
        <dbReference type="Pfam" id="PF00149"/>
    </source>
</evidence>
<name>A0A4P9XIE5_9FUNG</name>
<dbReference type="PANTHER" id="PTHR46546:SF4">
    <property type="entry name" value="SHEWANELLA-LIKE PROTEIN PHOSPHATASE 1"/>
    <property type="match status" value="1"/>
</dbReference>
<reference evidence="3" key="1">
    <citation type="journal article" date="2018" name="Nat. Microbiol.">
        <title>Leveraging single-cell genomics to expand the fungal tree of life.</title>
        <authorList>
            <person name="Ahrendt S.R."/>
            <person name="Quandt C.A."/>
            <person name="Ciobanu D."/>
            <person name="Clum A."/>
            <person name="Salamov A."/>
            <person name="Andreopoulos B."/>
            <person name="Cheng J.F."/>
            <person name="Woyke T."/>
            <person name="Pelin A."/>
            <person name="Henrissat B."/>
            <person name="Reynolds N.K."/>
            <person name="Benny G.L."/>
            <person name="Smith M.E."/>
            <person name="James T.Y."/>
            <person name="Grigoriev I.V."/>
        </authorList>
    </citation>
    <scope>NUCLEOTIDE SEQUENCE [LARGE SCALE GENOMIC DNA]</scope>
    <source>
        <strain evidence="3">RSA 1356</strain>
    </source>
</reference>